<protein>
    <submittedName>
        <fullName evidence="2">Uncharacterized protein</fullName>
    </submittedName>
</protein>
<evidence type="ECO:0000256" key="1">
    <source>
        <dbReference type="SAM" id="MobiDB-lite"/>
    </source>
</evidence>
<feature type="compositionally biased region" description="Polar residues" evidence="1">
    <location>
        <begin position="28"/>
        <end position="40"/>
    </location>
</feature>
<organism evidence="2 3">
    <name type="scientific">Rickenella mellea</name>
    <dbReference type="NCBI Taxonomy" id="50990"/>
    <lineage>
        <taxon>Eukaryota</taxon>
        <taxon>Fungi</taxon>
        <taxon>Dikarya</taxon>
        <taxon>Basidiomycota</taxon>
        <taxon>Agaricomycotina</taxon>
        <taxon>Agaricomycetes</taxon>
        <taxon>Hymenochaetales</taxon>
        <taxon>Rickenellaceae</taxon>
        <taxon>Rickenella</taxon>
    </lineage>
</organism>
<keyword evidence="3" id="KW-1185">Reference proteome</keyword>
<dbReference type="EMBL" id="ML170159">
    <property type="protein sequence ID" value="TDL27542.1"/>
    <property type="molecule type" value="Genomic_DNA"/>
</dbReference>
<dbReference type="Proteomes" id="UP000294933">
    <property type="component" value="Unassembled WGS sequence"/>
</dbReference>
<evidence type="ECO:0000313" key="2">
    <source>
        <dbReference type="EMBL" id="TDL27542.1"/>
    </source>
</evidence>
<sequence>MGSVSSRASRKLPTRLKPSPPWAGARTVPTSETKSSNPRASETRSAEIENDAGDPHFMSKLNKMGQVNVNHHMASFHTADMHMRSILNKREQSEQQADSPMPTQNRILASSLFDLLEQTKTISTRRELENVARKYGMDVSVLESVSRSVNTPSVDERTITKTVGEDGTENVTMMAIWSDTYLTRTR</sequence>
<proteinExistence type="predicted"/>
<accession>A0A4Y7QKE0</accession>
<dbReference type="VEuPathDB" id="FungiDB:BD410DRAFT_782645"/>
<dbReference type="AlphaFoldDB" id="A0A4Y7QKE0"/>
<evidence type="ECO:0000313" key="3">
    <source>
        <dbReference type="Proteomes" id="UP000294933"/>
    </source>
</evidence>
<dbReference type="OrthoDB" id="4085451at2759"/>
<gene>
    <name evidence="2" type="ORF">BD410DRAFT_782645</name>
</gene>
<feature type="region of interest" description="Disordered" evidence="1">
    <location>
        <begin position="1"/>
        <end position="55"/>
    </location>
</feature>
<reference evidence="2 3" key="1">
    <citation type="submission" date="2018-06" db="EMBL/GenBank/DDBJ databases">
        <title>A transcriptomic atlas of mushroom development highlights an independent origin of complex multicellularity.</title>
        <authorList>
            <consortium name="DOE Joint Genome Institute"/>
            <person name="Krizsan K."/>
            <person name="Almasi E."/>
            <person name="Merenyi Z."/>
            <person name="Sahu N."/>
            <person name="Viragh M."/>
            <person name="Koszo T."/>
            <person name="Mondo S."/>
            <person name="Kiss B."/>
            <person name="Balint B."/>
            <person name="Kues U."/>
            <person name="Barry K."/>
            <person name="Hegedus J.C."/>
            <person name="Henrissat B."/>
            <person name="Johnson J."/>
            <person name="Lipzen A."/>
            <person name="Ohm R."/>
            <person name="Nagy I."/>
            <person name="Pangilinan J."/>
            <person name="Yan J."/>
            <person name="Xiong Y."/>
            <person name="Grigoriev I.V."/>
            <person name="Hibbett D.S."/>
            <person name="Nagy L.G."/>
        </authorList>
    </citation>
    <scope>NUCLEOTIDE SEQUENCE [LARGE SCALE GENOMIC DNA]</scope>
    <source>
        <strain evidence="2 3">SZMC22713</strain>
    </source>
</reference>
<name>A0A4Y7QKE0_9AGAM</name>